<comment type="caution">
    <text evidence="1">The sequence shown here is derived from an EMBL/GenBank/DDBJ whole genome shotgun (WGS) entry which is preliminary data.</text>
</comment>
<keyword evidence="2" id="KW-1185">Reference proteome</keyword>
<accession>A0ABP8IL43</accession>
<evidence type="ECO:0000313" key="2">
    <source>
        <dbReference type="Proteomes" id="UP001501153"/>
    </source>
</evidence>
<name>A0ABP8IL43_9BACT</name>
<dbReference type="Proteomes" id="UP001501153">
    <property type="component" value="Unassembled WGS sequence"/>
</dbReference>
<organism evidence="1 2">
    <name type="scientific">Hymenobacter saemangeumensis</name>
    <dbReference type="NCBI Taxonomy" id="1084522"/>
    <lineage>
        <taxon>Bacteria</taxon>
        <taxon>Pseudomonadati</taxon>
        <taxon>Bacteroidota</taxon>
        <taxon>Cytophagia</taxon>
        <taxon>Cytophagales</taxon>
        <taxon>Hymenobacteraceae</taxon>
        <taxon>Hymenobacter</taxon>
    </lineage>
</organism>
<gene>
    <name evidence="1" type="ORF">GCM10023185_29740</name>
</gene>
<protein>
    <submittedName>
        <fullName evidence="1">Uncharacterized protein</fullName>
    </submittedName>
</protein>
<sequence>MATPVQFDEANTVLRAAPGTESWVRDLPIYRQYADGVNDQCVVSCWELSPEEQAEVARTGRVYFQCFGTTHPPVSIWGTTPFRQPEEASR</sequence>
<evidence type="ECO:0000313" key="1">
    <source>
        <dbReference type="EMBL" id="GAA4362120.1"/>
    </source>
</evidence>
<reference evidence="2" key="1">
    <citation type="journal article" date="2019" name="Int. J. Syst. Evol. Microbiol.">
        <title>The Global Catalogue of Microorganisms (GCM) 10K type strain sequencing project: providing services to taxonomists for standard genome sequencing and annotation.</title>
        <authorList>
            <consortium name="The Broad Institute Genomics Platform"/>
            <consortium name="The Broad Institute Genome Sequencing Center for Infectious Disease"/>
            <person name="Wu L."/>
            <person name="Ma J."/>
        </authorList>
    </citation>
    <scope>NUCLEOTIDE SEQUENCE [LARGE SCALE GENOMIC DNA]</scope>
    <source>
        <strain evidence="2">JCM 17923</strain>
    </source>
</reference>
<dbReference type="EMBL" id="BAABGZ010000064">
    <property type="protein sequence ID" value="GAA4362120.1"/>
    <property type="molecule type" value="Genomic_DNA"/>
</dbReference>
<dbReference type="RefSeq" id="WP_345236881.1">
    <property type="nucleotide sequence ID" value="NZ_BAABGZ010000064.1"/>
</dbReference>
<proteinExistence type="predicted"/>